<dbReference type="GO" id="GO:0005524">
    <property type="term" value="F:ATP binding"/>
    <property type="evidence" value="ECO:0007669"/>
    <property type="project" value="UniProtKB-KW"/>
</dbReference>
<keyword evidence="3" id="KW-0547">Nucleotide-binding</keyword>
<feature type="domain" description="GS catalytic" evidence="8">
    <location>
        <begin position="110"/>
        <end position="442"/>
    </location>
</feature>
<accession>A0A0F5YMJ0</accession>
<keyword evidence="4" id="KW-0067">ATP-binding</keyword>
<comment type="caution">
    <text evidence="9">The sequence shown here is derived from an EMBL/GenBank/DDBJ whole genome shotgun (WGS) entry which is preliminary data.</text>
</comment>
<dbReference type="PANTHER" id="PTHR43785">
    <property type="entry name" value="GAMMA-GLUTAMYLPUTRESCINE SYNTHETASE"/>
    <property type="match status" value="1"/>
</dbReference>
<dbReference type="GO" id="GO:0006542">
    <property type="term" value="P:glutamine biosynthetic process"/>
    <property type="evidence" value="ECO:0007669"/>
    <property type="project" value="InterPro"/>
</dbReference>
<evidence type="ECO:0000259" key="8">
    <source>
        <dbReference type="PROSITE" id="PS51987"/>
    </source>
</evidence>
<evidence type="ECO:0000256" key="1">
    <source>
        <dbReference type="ARBA" id="ARBA00009897"/>
    </source>
</evidence>
<protein>
    <submittedName>
        <fullName evidence="9">Glutamine synthetase</fullName>
    </submittedName>
</protein>
<evidence type="ECO:0000256" key="5">
    <source>
        <dbReference type="ARBA" id="ARBA00045640"/>
    </source>
</evidence>
<sequence>MQDRVLSSLDQAAVRFIRILWCDNANIIRAKAVHRNRLRDYSTHGVGISAGQQAIPVMFDAPVPGVGLGPVGEIRLVPDWNTLTIIPYAIGHARVMGDMIKDGQPWSFCPRDCLKRAIATAKDQGLEIKAAFENEFYLLKSLSGEIVPADDTVFATTLSMDLQQRTIDEISESLIAQGISVEQYYPESGPGQQEISILYTDAAIAADQQIIFRETVKAIARQHNLNASFLPKIFPNQAGSGAHLHLSLWEGENNLLPDETGKLSPLAGYFVAGLLQHLDALMALTTPSPNSYRRIQPQTWSGAFCCWGYDNREAAIRVPTNPEPPSPTHLELKTVDATANPYIALAGIIAAGLDGVRRRLELPLPVTVDPCTLTESERNERGIYRLPTNLGESIQKLQQDQVLIEALGSDLAKAYLAVRQAEWNAMKDWQLEQEVKLLVDRY</sequence>
<comment type="function">
    <text evidence="5">Involved in nitrogen metabolism via ammonium assimilation. Catalyzes the ATP-dependent biosynthesis of glutamine from glutamate and ammonia.</text>
</comment>
<dbReference type="OrthoDB" id="9807095at2"/>
<dbReference type="PATRIC" id="fig|1637645.4.peg.5727"/>
<dbReference type="InterPro" id="IPR008146">
    <property type="entry name" value="Gln_synth_cat_dom"/>
</dbReference>
<evidence type="ECO:0000256" key="2">
    <source>
        <dbReference type="ARBA" id="ARBA00022598"/>
    </source>
</evidence>
<dbReference type="SMART" id="SM01230">
    <property type="entry name" value="Gln-synt_C"/>
    <property type="match status" value="1"/>
</dbReference>
<dbReference type="GO" id="GO:0004356">
    <property type="term" value="F:glutamine synthetase activity"/>
    <property type="evidence" value="ECO:0007669"/>
    <property type="project" value="InterPro"/>
</dbReference>
<dbReference type="AlphaFoldDB" id="A0A0F5YMJ0"/>
<dbReference type="SUPFAM" id="SSF54368">
    <property type="entry name" value="Glutamine synthetase, N-terminal domain"/>
    <property type="match status" value="1"/>
</dbReference>
<dbReference type="InterPro" id="IPR014746">
    <property type="entry name" value="Gln_synth/guanido_kin_cat_dom"/>
</dbReference>
<gene>
    <name evidence="9" type="ORF">WN50_03570</name>
</gene>
<keyword evidence="2" id="KW-0436">Ligase</keyword>
<dbReference type="Gene3D" id="3.30.590.10">
    <property type="entry name" value="Glutamine synthetase/guanido kinase, catalytic domain"/>
    <property type="match status" value="1"/>
</dbReference>
<evidence type="ECO:0000313" key="9">
    <source>
        <dbReference type="EMBL" id="KKD39405.1"/>
    </source>
</evidence>
<dbReference type="Pfam" id="PF00120">
    <property type="entry name" value="Gln-synt_C"/>
    <property type="match status" value="1"/>
</dbReference>
<dbReference type="InterPro" id="IPR008147">
    <property type="entry name" value="Gln_synt_N"/>
</dbReference>
<evidence type="ECO:0000256" key="6">
    <source>
        <dbReference type="PROSITE-ProRule" id="PRU01331"/>
    </source>
</evidence>
<evidence type="ECO:0000256" key="3">
    <source>
        <dbReference type="ARBA" id="ARBA00022741"/>
    </source>
</evidence>
<name>A0A0F5YMJ0_9CYAN</name>
<dbReference type="SUPFAM" id="SSF55931">
    <property type="entry name" value="Glutamine synthetase/guanido kinase"/>
    <property type="match status" value="1"/>
</dbReference>
<comment type="similarity">
    <text evidence="1 6 7">Belongs to the glutamine synthetase family.</text>
</comment>
<dbReference type="InterPro" id="IPR036651">
    <property type="entry name" value="Gln_synt_N_sf"/>
</dbReference>
<dbReference type="PANTHER" id="PTHR43785:SF2">
    <property type="entry name" value="TYPE-1 GLUTAMINE SYNTHETASE 1"/>
    <property type="match status" value="1"/>
</dbReference>
<dbReference type="RefSeq" id="WP_046277132.1">
    <property type="nucleotide sequence ID" value="NZ_LATL02000291.1"/>
</dbReference>
<dbReference type="EMBL" id="LATL02000291">
    <property type="protein sequence ID" value="KKD39405.1"/>
    <property type="molecule type" value="Genomic_DNA"/>
</dbReference>
<evidence type="ECO:0000256" key="7">
    <source>
        <dbReference type="RuleBase" id="RU000384"/>
    </source>
</evidence>
<evidence type="ECO:0000256" key="4">
    <source>
        <dbReference type="ARBA" id="ARBA00022840"/>
    </source>
</evidence>
<dbReference type="Pfam" id="PF16952">
    <property type="entry name" value="Gln-synt_N_2"/>
    <property type="match status" value="1"/>
</dbReference>
<dbReference type="Gene3D" id="3.10.20.70">
    <property type="entry name" value="Glutamine synthetase, N-terminal domain"/>
    <property type="match status" value="1"/>
</dbReference>
<evidence type="ECO:0000313" key="10">
    <source>
        <dbReference type="Proteomes" id="UP000033607"/>
    </source>
</evidence>
<organism evidence="9 10">
    <name type="scientific">Limnoraphis robusta CS-951</name>
    <dbReference type="NCBI Taxonomy" id="1637645"/>
    <lineage>
        <taxon>Bacteria</taxon>
        <taxon>Bacillati</taxon>
        <taxon>Cyanobacteriota</taxon>
        <taxon>Cyanophyceae</taxon>
        <taxon>Oscillatoriophycideae</taxon>
        <taxon>Oscillatoriales</taxon>
        <taxon>Sirenicapillariaceae</taxon>
        <taxon>Limnoraphis</taxon>
    </lineage>
</organism>
<proteinExistence type="inferred from homology"/>
<dbReference type="Proteomes" id="UP000033607">
    <property type="component" value="Unassembled WGS sequence"/>
</dbReference>
<reference evidence="9 10" key="1">
    <citation type="submission" date="2015-06" db="EMBL/GenBank/DDBJ databases">
        <title>Draft genome assembly of filamentous brackish cyanobacterium Limnoraphis robusta strain CS-951.</title>
        <authorList>
            <person name="Willis A."/>
            <person name="Parks M."/>
            <person name="Burford M.A."/>
        </authorList>
    </citation>
    <scope>NUCLEOTIDE SEQUENCE [LARGE SCALE GENOMIC DNA]</scope>
    <source>
        <strain evidence="9 10">CS-951</strain>
    </source>
</reference>
<dbReference type="PROSITE" id="PS51987">
    <property type="entry name" value="GS_CATALYTIC"/>
    <property type="match status" value="1"/>
</dbReference>